<evidence type="ECO:0000313" key="6">
    <source>
        <dbReference type="EMBL" id="CAH9143994.1"/>
    </source>
</evidence>
<dbReference type="InterPro" id="IPR006564">
    <property type="entry name" value="Znf_PMZ"/>
</dbReference>
<evidence type="ECO:0000256" key="4">
    <source>
        <dbReference type="PROSITE-ProRule" id="PRU00325"/>
    </source>
</evidence>
<sequence>MSRDTKLKKLNIYIMESTKWLTISCGEVIFKVTLRPKRFVVHLLHHTCTCRLWDLTGVPCVLACAAIISMKRRREDFVHQYFTWEYFFRAYEYEINPMSSIAFPPKADSVLIQAPLLRRPPGRPKNRDTSLR</sequence>
<dbReference type="Proteomes" id="UP001152523">
    <property type="component" value="Unassembled WGS sequence"/>
</dbReference>
<evidence type="ECO:0000256" key="1">
    <source>
        <dbReference type="ARBA" id="ARBA00022723"/>
    </source>
</evidence>
<dbReference type="PANTHER" id="PTHR31973:SF187">
    <property type="entry name" value="MUTATOR TRANSPOSASE MUDRA PROTEIN"/>
    <property type="match status" value="1"/>
</dbReference>
<keyword evidence="2 4" id="KW-0863">Zinc-finger</keyword>
<accession>A0AAV0G7N9</accession>
<name>A0AAV0G7N9_9ASTE</name>
<comment type="caution">
    <text evidence="6">The sequence shown here is derived from an EMBL/GenBank/DDBJ whole genome shotgun (WGS) entry which is preliminary data.</text>
</comment>
<dbReference type="SMART" id="SM00575">
    <property type="entry name" value="ZnF_PMZ"/>
    <property type="match status" value="1"/>
</dbReference>
<feature type="domain" description="SWIM-type" evidence="5">
    <location>
        <begin position="39"/>
        <end position="71"/>
    </location>
</feature>
<gene>
    <name evidence="6" type="ORF">CEPIT_LOCUS41103</name>
</gene>
<organism evidence="6 7">
    <name type="scientific">Cuscuta epithymum</name>
    <dbReference type="NCBI Taxonomy" id="186058"/>
    <lineage>
        <taxon>Eukaryota</taxon>
        <taxon>Viridiplantae</taxon>
        <taxon>Streptophyta</taxon>
        <taxon>Embryophyta</taxon>
        <taxon>Tracheophyta</taxon>
        <taxon>Spermatophyta</taxon>
        <taxon>Magnoliopsida</taxon>
        <taxon>eudicotyledons</taxon>
        <taxon>Gunneridae</taxon>
        <taxon>Pentapetalae</taxon>
        <taxon>asterids</taxon>
        <taxon>lamiids</taxon>
        <taxon>Solanales</taxon>
        <taxon>Convolvulaceae</taxon>
        <taxon>Cuscuteae</taxon>
        <taxon>Cuscuta</taxon>
        <taxon>Cuscuta subgen. Cuscuta</taxon>
    </lineage>
</organism>
<dbReference type="PANTHER" id="PTHR31973">
    <property type="entry name" value="POLYPROTEIN, PUTATIVE-RELATED"/>
    <property type="match status" value="1"/>
</dbReference>
<dbReference type="InterPro" id="IPR007527">
    <property type="entry name" value="Znf_SWIM"/>
</dbReference>
<keyword evidence="1" id="KW-0479">Metal-binding</keyword>
<evidence type="ECO:0000256" key="2">
    <source>
        <dbReference type="ARBA" id="ARBA00022771"/>
    </source>
</evidence>
<dbReference type="EMBL" id="CAMAPF010001057">
    <property type="protein sequence ID" value="CAH9143994.1"/>
    <property type="molecule type" value="Genomic_DNA"/>
</dbReference>
<protein>
    <recommendedName>
        <fullName evidence="5">SWIM-type domain-containing protein</fullName>
    </recommendedName>
</protein>
<dbReference type="Pfam" id="PF04434">
    <property type="entry name" value="SWIM"/>
    <property type="match status" value="1"/>
</dbReference>
<reference evidence="6" key="1">
    <citation type="submission" date="2022-07" db="EMBL/GenBank/DDBJ databases">
        <authorList>
            <person name="Macas J."/>
            <person name="Novak P."/>
            <person name="Neumann P."/>
        </authorList>
    </citation>
    <scope>NUCLEOTIDE SEQUENCE</scope>
</reference>
<dbReference type="AlphaFoldDB" id="A0AAV0G7N9"/>
<dbReference type="GO" id="GO:0008270">
    <property type="term" value="F:zinc ion binding"/>
    <property type="evidence" value="ECO:0007669"/>
    <property type="project" value="UniProtKB-KW"/>
</dbReference>
<keyword evidence="3" id="KW-0862">Zinc</keyword>
<evidence type="ECO:0000313" key="7">
    <source>
        <dbReference type="Proteomes" id="UP001152523"/>
    </source>
</evidence>
<keyword evidence="7" id="KW-1185">Reference proteome</keyword>
<evidence type="ECO:0000256" key="3">
    <source>
        <dbReference type="ARBA" id="ARBA00022833"/>
    </source>
</evidence>
<dbReference type="PROSITE" id="PS50966">
    <property type="entry name" value="ZF_SWIM"/>
    <property type="match status" value="1"/>
</dbReference>
<proteinExistence type="predicted"/>
<evidence type="ECO:0000259" key="5">
    <source>
        <dbReference type="PROSITE" id="PS50966"/>
    </source>
</evidence>